<dbReference type="PANTHER" id="PTHR10907">
    <property type="entry name" value="REGUCALCIN"/>
    <property type="match status" value="1"/>
</dbReference>
<evidence type="ECO:0000259" key="4">
    <source>
        <dbReference type="Pfam" id="PF08450"/>
    </source>
</evidence>
<feature type="binding site" evidence="3">
    <location>
        <position position="22"/>
    </location>
    <ligand>
        <name>a divalent metal cation</name>
        <dbReference type="ChEBI" id="CHEBI:60240"/>
    </ligand>
</feature>
<dbReference type="EMBL" id="QPJL01000004">
    <property type="protein sequence ID" value="RCW86799.1"/>
    <property type="molecule type" value="Genomic_DNA"/>
</dbReference>
<comment type="cofactor">
    <cofactor evidence="3">
        <name>Zn(2+)</name>
        <dbReference type="ChEBI" id="CHEBI:29105"/>
    </cofactor>
    <text evidence="3">Binds 1 divalent metal cation per subunit.</text>
</comment>
<dbReference type="PANTHER" id="PTHR10907:SF47">
    <property type="entry name" value="REGUCALCIN"/>
    <property type="match status" value="1"/>
</dbReference>
<comment type="caution">
    <text evidence="5">The sequence shown here is derived from an EMBL/GenBank/DDBJ whole genome shotgun (WGS) entry which is preliminary data.</text>
</comment>
<dbReference type="Gene3D" id="2.120.10.30">
    <property type="entry name" value="TolB, C-terminal domain"/>
    <property type="match status" value="1"/>
</dbReference>
<protein>
    <submittedName>
        <fullName evidence="5">Sugar lactone lactonase YvrE</fullName>
    </submittedName>
</protein>
<gene>
    <name evidence="5" type="ORF">DFP89_104186</name>
</gene>
<dbReference type="OrthoDB" id="2633250at2"/>
<feature type="binding site" evidence="3">
    <location>
        <position position="105"/>
    </location>
    <ligand>
        <name>substrate</name>
    </ligand>
</feature>
<dbReference type="GO" id="GO:0004341">
    <property type="term" value="F:gluconolactonase activity"/>
    <property type="evidence" value="ECO:0007669"/>
    <property type="project" value="TreeGrafter"/>
</dbReference>
<dbReference type="InterPro" id="IPR011042">
    <property type="entry name" value="6-blade_b-propeller_TolB-like"/>
</dbReference>
<evidence type="ECO:0000256" key="1">
    <source>
        <dbReference type="ARBA" id="ARBA00008853"/>
    </source>
</evidence>
<evidence type="ECO:0000313" key="5">
    <source>
        <dbReference type="EMBL" id="RCW86799.1"/>
    </source>
</evidence>
<dbReference type="InterPro" id="IPR013658">
    <property type="entry name" value="SGL"/>
</dbReference>
<dbReference type="PRINTS" id="PR01790">
    <property type="entry name" value="SMP30FAMILY"/>
</dbReference>
<dbReference type="RefSeq" id="WP_114348511.1">
    <property type="nucleotide sequence ID" value="NZ_QPJL01000004.1"/>
</dbReference>
<proteinExistence type="inferred from homology"/>
<reference evidence="5 6" key="1">
    <citation type="submission" date="2018-07" db="EMBL/GenBank/DDBJ databases">
        <title>Genomic Encyclopedia of Type Strains, Phase III (KMG-III): the genomes of soil and plant-associated and newly described type strains.</title>
        <authorList>
            <person name="Whitman W."/>
        </authorList>
    </citation>
    <scope>NUCLEOTIDE SEQUENCE [LARGE SCALE GENOMIC DNA]</scope>
    <source>
        <strain evidence="5 6">CECT 8525</strain>
    </source>
</reference>
<feature type="active site" description="Proton donor/acceptor" evidence="2">
    <location>
        <position position="201"/>
    </location>
</feature>
<name>A0A368Z4C0_9RHOB</name>
<dbReference type="AlphaFoldDB" id="A0A368Z4C0"/>
<evidence type="ECO:0000256" key="2">
    <source>
        <dbReference type="PIRSR" id="PIRSR605511-1"/>
    </source>
</evidence>
<comment type="similarity">
    <text evidence="1">Belongs to the SMP-30/CGR1 family.</text>
</comment>
<keyword evidence="6" id="KW-1185">Reference proteome</keyword>
<organism evidence="5 6">
    <name type="scientific">Paracoccus lutimaris</name>
    <dbReference type="NCBI Taxonomy" id="1490030"/>
    <lineage>
        <taxon>Bacteria</taxon>
        <taxon>Pseudomonadati</taxon>
        <taxon>Pseudomonadota</taxon>
        <taxon>Alphaproteobacteria</taxon>
        <taxon>Rhodobacterales</taxon>
        <taxon>Paracoccaceae</taxon>
        <taxon>Paracoccus</taxon>
    </lineage>
</organism>
<feature type="binding site" evidence="3">
    <location>
        <position position="103"/>
    </location>
    <ligand>
        <name>substrate</name>
    </ligand>
</feature>
<feature type="binding site" evidence="3">
    <location>
        <position position="201"/>
    </location>
    <ligand>
        <name>a divalent metal cation</name>
        <dbReference type="ChEBI" id="CHEBI:60240"/>
    </ligand>
</feature>
<feature type="binding site" evidence="3">
    <location>
        <position position="153"/>
    </location>
    <ligand>
        <name>a divalent metal cation</name>
        <dbReference type="ChEBI" id="CHEBI:60240"/>
    </ligand>
</feature>
<dbReference type="InterPro" id="IPR005511">
    <property type="entry name" value="SMP-30"/>
</dbReference>
<dbReference type="Pfam" id="PF08450">
    <property type="entry name" value="SGL"/>
    <property type="match status" value="1"/>
</dbReference>
<evidence type="ECO:0000256" key="3">
    <source>
        <dbReference type="PIRSR" id="PIRSR605511-2"/>
    </source>
</evidence>
<dbReference type="Proteomes" id="UP000253345">
    <property type="component" value="Unassembled WGS sequence"/>
</dbReference>
<dbReference type="SUPFAM" id="SSF63829">
    <property type="entry name" value="Calcium-dependent phosphotriesterase"/>
    <property type="match status" value="1"/>
</dbReference>
<keyword evidence="3" id="KW-0862">Zinc</keyword>
<accession>A0A368Z4C0</accession>
<dbReference type="GO" id="GO:0019853">
    <property type="term" value="P:L-ascorbic acid biosynthetic process"/>
    <property type="evidence" value="ECO:0007669"/>
    <property type="project" value="TreeGrafter"/>
</dbReference>
<evidence type="ECO:0000313" key="6">
    <source>
        <dbReference type="Proteomes" id="UP000253345"/>
    </source>
</evidence>
<dbReference type="GO" id="GO:0005509">
    <property type="term" value="F:calcium ion binding"/>
    <property type="evidence" value="ECO:0007669"/>
    <property type="project" value="TreeGrafter"/>
</dbReference>
<sequence>MTASLARGPAICVHDAMALTGESPCWDAGRGILWWIDIQGQRLLAHAAEGQNRAIPLPLMPGFVALHDSGDLWLGLENGVWRYDPESGDLDLLAKTNANPRLRLNDGKFDRRGRLWFGTMDKSGPTGGPVGALWRLDPNGTLHKMRKNVSIPNAICFAPQGDRIYFADTALARIETATLGSDGAPGPWEVLCRFEAGEHPDGAVADAEGAIWVAVVGGNRIERILPDGHRAGVVPLPVSRPTMPCFGGAGGNVLFVTSQRRFLTADDLRAQPWAGALIAVAV</sequence>
<feature type="domain" description="SMP-30/Gluconolactonase/LRE-like region" evidence="4">
    <location>
        <begin position="21"/>
        <end position="259"/>
    </location>
</feature>
<keyword evidence="3" id="KW-0479">Metal-binding</keyword>